<comment type="caution">
    <text evidence="2">The sequence shown here is derived from an EMBL/GenBank/DDBJ whole genome shotgun (WGS) entry which is preliminary data.</text>
</comment>
<name>A0ABR0LUP2_9PEZI</name>
<dbReference type="EMBL" id="JAVRRA010010955">
    <property type="protein sequence ID" value="KAK5240899.1"/>
    <property type="molecule type" value="Genomic_DNA"/>
</dbReference>
<feature type="compositionally biased region" description="Basic and acidic residues" evidence="1">
    <location>
        <begin position="25"/>
        <end position="35"/>
    </location>
</feature>
<evidence type="ECO:0000313" key="2">
    <source>
        <dbReference type="EMBL" id="KAK5240899.1"/>
    </source>
</evidence>
<keyword evidence="3" id="KW-1185">Reference proteome</keyword>
<feature type="non-terminal residue" evidence="2">
    <location>
        <position position="209"/>
    </location>
</feature>
<proteinExistence type="predicted"/>
<organism evidence="2 3">
    <name type="scientific">Cryomyces antarcticus</name>
    <dbReference type="NCBI Taxonomy" id="329879"/>
    <lineage>
        <taxon>Eukaryota</taxon>
        <taxon>Fungi</taxon>
        <taxon>Dikarya</taxon>
        <taxon>Ascomycota</taxon>
        <taxon>Pezizomycotina</taxon>
        <taxon>Dothideomycetes</taxon>
        <taxon>Dothideomycetes incertae sedis</taxon>
        <taxon>Cryomyces</taxon>
    </lineage>
</organism>
<feature type="region of interest" description="Disordered" evidence="1">
    <location>
        <begin position="19"/>
        <end position="209"/>
    </location>
</feature>
<sequence length="209" mass="23647">MKRSASSAKKTAGLMSFFGGFVGKSSDDRHNKPADESEDGASRRKRASPGYEDDHAKRLRRDGRKVGRSRAPDADGFTAEAAPVFSAADGEDADARRAERRAKRAERDAAVGESRAAELAEAEERAARRREKERAVLEARKAKAREAKERRDREEEEMEARRQEEKRARRAVRAAEEQAGRDVDGRDAERRRRRDKERDEPTSRPQLSD</sequence>
<gene>
    <name evidence="2" type="ORF">LTR16_010018</name>
</gene>
<feature type="compositionally biased region" description="Basic and acidic residues" evidence="1">
    <location>
        <begin position="105"/>
        <end position="202"/>
    </location>
</feature>
<dbReference type="Proteomes" id="UP001357485">
    <property type="component" value="Unassembled WGS sequence"/>
</dbReference>
<feature type="compositionally biased region" description="Basic residues" evidence="1">
    <location>
        <begin position="57"/>
        <end position="68"/>
    </location>
</feature>
<evidence type="ECO:0000256" key="1">
    <source>
        <dbReference type="SAM" id="MobiDB-lite"/>
    </source>
</evidence>
<evidence type="ECO:0000313" key="3">
    <source>
        <dbReference type="Proteomes" id="UP001357485"/>
    </source>
</evidence>
<protein>
    <submittedName>
        <fullName evidence="2">Uncharacterized protein</fullName>
    </submittedName>
</protein>
<reference evidence="2 3" key="1">
    <citation type="submission" date="2023-08" db="EMBL/GenBank/DDBJ databases">
        <title>Black Yeasts Isolated from many extreme environments.</title>
        <authorList>
            <person name="Coleine C."/>
            <person name="Stajich J.E."/>
            <person name="Selbmann L."/>
        </authorList>
    </citation>
    <scope>NUCLEOTIDE SEQUENCE [LARGE SCALE GENOMIC DNA]</scope>
    <source>
        <strain evidence="2 3">CCFEE 536</strain>
    </source>
</reference>
<accession>A0ABR0LUP2</accession>